<sequence length="408" mass="45179">MLPANSVEESTASTCDTAAGVAVGETSAAGKPSAAAPKRPSDKTPAATDFNNMTSTSSRQGLGKQTAQADLTAFARFTGSWMQRVACFFTDFSQACSHCDCFLVHRFPVKKWRTNGIKNHGPTLDRSNSILRWSNQMDCQQVEQLLSHYFDHELRRDERAEVESHLENCPPCSDQLADIRMLSDAARSLSSDRPPHDLWDRIAAQLKEPRLPESANNHETVDLESNSRFDQRRLWSVFAVAAVLLIGVGMAWMFQPSSHPHDPLVSYAQLLDSSPLVAQELLVSQYSGQTVSVDEAVQLVGYRPRNVDPPPSGYSCDKLVVLDMPCCKCVQAVWQRDDQTQVAIFEHKSKMDDWFEGEPSVSIKCQEKVCRVTQLDGQLAATWQVGSRLVTAIGVRDTDELATFVAAL</sequence>
<keyword evidence="2" id="KW-0812">Transmembrane</keyword>
<keyword evidence="2" id="KW-1133">Transmembrane helix</keyword>
<evidence type="ECO:0000313" key="5">
    <source>
        <dbReference type="Proteomes" id="UP000011529"/>
    </source>
</evidence>
<dbReference type="Gene3D" id="1.10.10.1320">
    <property type="entry name" value="Anti-sigma factor, zinc-finger domain"/>
    <property type="match status" value="1"/>
</dbReference>
<comment type="caution">
    <text evidence="4">The sequence shown here is derived from an EMBL/GenBank/DDBJ whole genome shotgun (WGS) entry which is preliminary data.</text>
</comment>
<evidence type="ECO:0000256" key="1">
    <source>
        <dbReference type="SAM" id="MobiDB-lite"/>
    </source>
</evidence>
<feature type="transmembrane region" description="Helical" evidence="2">
    <location>
        <begin position="234"/>
        <end position="254"/>
    </location>
</feature>
<dbReference type="EMBL" id="ANMO01000120">
    <property type="protein sequence ID" value="EMB16450.1"/>
    <property type="molecule type" value="Genomic_DNA"/>
</dbReference>
<evidence type="ECO:0000259" key="3">
    <source>
        <dbReference type="Pfam" id="PF13490"/>
    </source>
</evidence>
<dbReference type="Pfam" id="PF13490">
    <property type="entry name" value="zf-HC2"/>
    <property type="match status" value="1"/>
</dbReference>
<name>M2AH44_9BACT</name>
<feature type="region of interest" description="Disordered" evidence="1">
    <location>
        <begin position="26"/>
        <end position="64"/>
    </location>
</feature>
<dbReference type="AlphaFoldDB" id="M2AH44"/>
<accession>M2AH44</accession>
<proteinExistence type="predicted"/>
<dbReference type="Proteomes" id="UP000011529">
    <property type="component" value="Unassembled WGS sequence"/>
</dbReference>
<evidence type="ECO:0000313" key="4">
    <source>
        <dbReference type="EMBL" id="EMB16450.1"/>
    </source>
</evidence>
<dbReference type="InterPro" id="IPR041916">
    <property type="entry name" value="Anti_sigma_zinc_sf"/>
</dbReference>
<dbReference type="PATRIC" id="fig|1263867.3.peg.3010"/>
<feature type="compositionally biased region" description="Low complexity" evidence="1">
    <location>
        <begin position="27"/>
        <end position="38"/>
    </location>
</feature>
<keyword evidence="5" id="KW-1185">Reference proteome</keyword>
<reference evidence="4" key="1">
    <citation type="submission" date="2012-11" db="EMBL/GenBank/DDBJ databases">
        <title>Permanent draft genomes of Rhodopirellula europaea strain SH398 and 6C.</title>
        <authorList>
            <person name="Richter M."/>
            <person name="Richter-Heitmann T."/>
            <person name="Frank C."/>
            <person name="Harder J."/>
            <person name="Glockner F.O."/>
        </authorList>
    </citation>
    <scope>NUCLEOTIDE SEQUENCE</scope>
    <source>
        <strain evidence="4">6C</strain>
    </source>
</reference>
<evidence type="ECO:0000256" key="2">
    <source>
        <dbReference type="SAM" id="Phobius"/>
    </source>
</evidence>
<protein>
    <recommendedName>
        <fullName evidence="3">Putative zinc-finger domain-containing protein</fullName>
    </recommendedName>
</protein>
<organism evidence="4 5">
    <name type="scientific">Rhodopirellula europaea 6C</name>
    <dbReference type="NCBI Taxonomy" id="1263867"/>
    <lineage>
        <taxon>Bacteria</taxon>
        <taxon>Pseudomonadati</taxon>
        <taxon>Planctomycetota</taxon>
        <taxon>Planctomycetia</taxon>
        <taxon>Pirellulales</taxon>
        <taxon>Pirellulaceae</taxon>
        <taxon>Rhodopirellula</taxon>
    </lineage>
</organism>
<feature type="domain" description="Putative zinc-finger" evidence="3">
    <location>
        <begin position="139"/>
        <end position="172"/>
    </location>
</feature>
<dbReference type="InterPro" id="IPR027383">
    <property type="entry name" value="Znf_put"/>
</dbReference>
<keyword evidence="2" id="KW-0472">Membrane</keyword>
<reference evidence="4" key="2">
    <citation type="journal article" date="2013" name="Mar. Genomics">
        <title>Expression of sulfatases in Rhodopirellula baltica and the diversity of sulfatases in the genus Rhodopirellula.</title>
        <authorList>
            <person name="Wegner C.E."/>
            <person name="Richter-Heitmann T."/>
            <person name="Klindworth A."/>
            <person name="Klockow C."/>
            <person name="Richter M."/>
            <person name="Achstetter T."/>
            <person name="Glockner F.O."/>
            <person name="Harder J."/>
        </authorList>
    </citation>
    <scope>NUCLEOTIDE SEQUENCE [LARGE SCALE GENOMIC DNA]</scope>
    <source>
        <strain evidence="4">6C</strain>
    </source>
</reference>
<feature type="compositionally biased region" description="Polar residues" evidence="1">
    <location>
        <begin position="49"/>
        <end position="64"/>
    </location>
</feature>
<gene>
    <name evidence="4" type="ORF">RE6C_02815</name>
</gene>